<keyword evidence="6" id="KW-0100">Branched-chain amino acid biosynthesis</keyword>
<evidence type="ECO:0000256" key="7">
    <source>
        <dbReference type="ARBA" id="ARBA00048263"/>
    </source>
</evidence>
<dbReference type="InterPro" id="IPR002034">
    <property type="entry name" value="AIPM/Hcit_synth_CS"/>
</dbReference>
<dbReference type="Pfam" id="PF00682">
    <property type="entry name" value="HMGL-like"/>
    <property type="match status" value="1"/>
</dbReference>
<proteinExistence type="inferred from homology"/>
<dbReference type="InterPro" id="IPR005675">
    <property type="entry name" value="Citramal_synthase"/>
</dbReference>
<evidence type="ECO:0000256" key="4">
    <source>
        <dbReference type="ARBA" id="ARBA00022624"/>
    </source>
</evidence>
<dbReference type="GO" id="GO:0003852">
    <property type="term" value="F:2-isopropylmalate synthase activity"/>
    <property type="evidence" value="ECO:0007669"/>
    <property type="project" value="InterPro"/>
</dbReference>
<comment type="similarity">
    <text evidence="2 9">Belongs to the alpha-IPM synthase/homocitrate synthase family.</text>
</comment>
<evidence type="ECO:0000256" key="5">
    <source>
        <dbReference type="ARBA" id="ARBA00022679"/>
    </source>
</evidence>
<dbReference type="GO" id="GO:0043714">
    <property type="term" value="F:(R)-citramalate synthase activity"/>
    <property type="evidence" value="ECO:0007669"/>
    <property type="project" value="UniProtKB-UniRule"/>
</dbReference>
<evidence type="ECO:0000256" key="2">
    <source>
        <dbReference type="ARBA" id="ARBA00006154"/>
    </source>
</evidence>
<dbReference type="eggNOG" id="COG0119">
    <property type="taxonomic scope" value="Bacteria"/>
</dbReference>
<dbReference type="InterPro" id="IPR013785">
    <property type="entry name" value="Aldolase_TIM"/>
</dbReference>
<dbReference type="InterPro" id="IPR000891">
    <property type="entry name" value="PYR_CT"/>
</dbReference>
<dbReference type="UniPathway" id="UPA00047">
    <property type="reaction ID" value="UER00066"/>
</dbReference>
<gene>
    <name evidence="11" type="ordered locus">SAR116_0677</name>
</gene>
<dbReference type="Gene3D" id="3.20.20.70">
    <property type="entry name" value="Aldolase class I"/>
    <property type="match status" value="1"/>
</dbReference>
<comment type="pathway">
    <text evidence="1">Amino-acid biosynthesis; L-isoleucine biosynthesis; 2-oxobutanoate from pyruvate: step 1/3.</text>
</comment>
<organism evidence="11 12">
    <name type="scientific">Puniceispirillum marinum (strain IMCC1322)</name>
    <dbReference type="NCBI Taxonomy" id="488538"/>
    <lineage>
        <taxon>Bacteria</taxon>
        <taxon>Pseudomonadati</taxon>
        <taxon>Pseudomonadota</taxon>
        <taxon>Alphaproteobacteria</taxon>
        <taxon>Candidatus Puniceispirillales</taxon>
        <taxon>Candidatus Puniceispirillaceae</taxon>
        <taxon>Candidatus Puniceispirillum</taxon>
    </lineage>
</organism>
<keyword evidence="5 9" id="KW-0808">Transferase</keyword>
<dbReference type="RefSeq" id="WP_013045549.1">
    <property type="nucleotide sequence ID" value="NC_014010.1"/>
</dbReference>
<evidence type="ECO:0000256" key="1">
    <source>
        <dbReference type="ARBA" id="ARBA00004743"/>
    </source>
</evidence>
<keyword evidence="12" id="KW-1185">Reference proteome</keyword>
<dbReference type="NCBIfam" id="TIGR00977">
    <property type="entry name" value="citramal_synth"/>
    <property type="match status" value="1"/>
</dbReference>
<evidence type="ECO:0000256" key="9">
    <source>
        <dbReference type="RuleBase" id="RU003523"/>
    </source>
</evidence>
<dbReference type="SUPFAM" id="SSF51569">
    <property type="entry name" value="Aldolase"/>
    <property type="match status" value="1"/>
</dbReference>
<dbReference type="EMBL" id="CP001751">
    <property type="protein sequence ID" value="ADE38920.1"/>
    <property type="molecule type" value="Genomic_DNA"/>
</dbReference>
<dbReference type="SMART" id="SM00917">
    <property type="entry name" value="LeuA_dimer"/>
    <property type="match status" value="1"/>
</dbReference>
<dbReference type="PROSITE" id="PS00815">
    <property type="entry name" value="AIPM_HOMOCIT_SYNTH_1"/>
    <property type="match status" value="1"/>
</dbReference>
<dbReference type="STRING" id="488538.SAR116_0677"/>
<dbReference type="InterPro" id="IPR054691">
    <property type="entry name" value="LeuA/HCS_post-cat"/>
</dbReference>
<dbReference type="KEGG" id="apb:SAR116_0677"/>
<dbReference type="PANTHER" id="PTHR43538:SF1">
    <property type="entry name" value="(R)-CITRAMALATE SYNTHASE"/>
    <property type="match status" value="1"/>
</dbReference>
<protein>
    <recommendedName>
        <fullName evidence="8">Citramalate synthase</fullName>
        <ecNumber evidence="8">2.3.3.21</ecNumber>
    </recommendedName>
</protein>
<evidence type="ECO:0000313" key="12">
    <source>
        <dbReference type="Proteomes" id="UP000007460"/>
    </source>
</evidence>
<dbReference type="PROSITE" id="PS50991">
    <property type="entry name" value="PYR_CT"/>
    <property type="match status" value="1"/>
</dbReference>
<evidence type="ECO:0000259" key="10">
    <source>
        <dbReference type="PROSITE" id="PS50991"/>
    </source>
</evidence>
<dbReference type="EC" id="2.3.3.21" evidence="8"/>
<dbReference type="Gene3D" id="3.30.160.270">
    <property type="match status" value="1"/>
</dbReference>
<dbReference type="OrthoDB" id="9803573at2"/>
<dbReference type="CDD" id="cd07941">
    <property type="entry name" value="DRE_TIM_LeuA3"/>
    <property type="match status" value="1"/>
</dbReference>
<name>D5BRM3_PUNMI</name>
<dbReference type="PROSITE" id="PS00816">
    <property type="entry name" value="AIPM_HOMOCIT_SYNTH_2"/>
    <property type="match status" value="1"/>
</dbReference>
<comment type="catalytic activity">
    <reaction evidence="7">
        <text>pyruvate + acetyl-CoA + H2O = (3R)-citramalate + CoA + H(+)</text>
        <dbReference type="Rhea" id="RHEA:19045"/>
        <dbReference type="ChEBI" id="CHEBI:15361"/>
        <dbReference type="ChEBI" id="CHEBI:15377"/>
        <dbReference type="ChEBI" id="CHEBI:15378"/>
        <dbReference type="ChEBI" id="CHEBI:30934"/>
        <dbReference type="ChEBI" id="CHEBI:57287"/>
        <dbReference type="ChEBI" id="CHEBI:57288"/>
        <dbReference type="EC" id="2.3.3.21"/>
    </reaction>
</comment>
<feature type="domain" description="Pyruvate carboxyltransferase" evidence="10">
    <location>
        <begin position="6"/>
        <end position="268"/>
    </location>
</feature>
<dbReference type="Pfam" id="PF22617">
    <property type="entry name" value="HCS_D2"/>
    <property type="match status" value="1"/>
</dbReference>
<dbReference type="Pfam" id="PF08502">
    <property type="entry name" value="LeuA_dimer"/>
    <property type="match status" value="1"/>
</dbReference>
<accession>D5BRM3</accession>
<evidence type="ECO:0000313" key="11">
    <source>
        <dbReference type="EMBL" id="ADE38920.1"/>
    </source>
</evidence>
<dbReference type="AlphaFoldDB" id="D5BRM3"/>
<keyword evidence="4" id="KW-0412">Isoleucine biosynthesis</keyword>
<evidence type="ECO:0000256" key="6">
    <source>
        <dbReference type="ARBA" id="ARBA00023304"/>
    </source>
</evidence>
<dbReference type="GO" id="GO:0009098">
    <property type="term" value="P:L-leucine biosynthetic process"/>
    <property type="evidence" value="ECO:0007669"/>
    <property type="project" value="InterPro"/>
</dbReference>
<dbReference type="InterPro" id="IPR013709">
    <property type="entry name" value="2-isopropylmalate_synth_dimer"/>
</dbReference>
<dbReference type="Proteomes" id="UP000007460">
    <property type="component" value="Chromosome"/>
</dbReference>
<dbReference type="GO" id="GO:0009097">
    <property type="term" value="P:isoleucine biosynthetic process"/>
    <property type="evidence" value="ECO:0007669"/>
    <property type="project" value="UniProtKB-UniRule"/>
</dbReference>
<reference evidence="11 12" key="1">
    <citation type="journal article" date="2010" name="J. Bacteriol.">
        <title>Complete genome sequence of "Candidatus Puniceispirillum marinum" IMCC1322, a representative of the SAR116 clade in the Alphaproteobacteria.</title>
        <authorList>
            <person name="Oh H.M."/>
            <person name="Kwon K.K."/>
            <person name="Kang I."/>
            <person name="Kang S.G."/>
            <person name="Lee J.H."/>
            <person name="Kim S.J."/>
            <person name="Cho J.C."/>
        </authorList>
    </citation>
    <scope>NUCLEOTIDE SEQUENCE [LARGE SCALE GENOMIC DNA]</scope>
    <source>
        <strain evidence="11 12">IMCC1322</strain>
    </source>
</reference>
<dbReference type="SUPFAM" id="SSF110921">
    <property type="entry name" value="2-isopropylmalate synthase LeuA, allosteric (dimerisation) domain"/>
    <property type="match status" value="1"/>
</dbReference>
<sequence>MSGERIWLFDTTLRDGGQTRGVDFSHADKIAIATALDDIGIDYVEGGWPGANPTDDAFFASPPKLKNAKMVAFGMTRRGGRSTANDPGLNAVIDADVPAACLVGKTWDFHVKTALNITFEENLDMISQSIAAAKARGREAMFDCEHFFDGYKSNPAFALDCVKAAHAGGASWVVLCDTNGGTLPDDVFEIVSAVKQACPDVALGIHCHNDAGVAVANSLAAIRAGARQVQGTINGLGERCGNADLISLIPSLVLKTEFETGIPKDKLPKLMALSRMLDERLNRAPNAHAPYVGAAAFAHKGGLHASAAQKDPRTYEHVAPETVGNERHYLVSDQAGRSNMLARFAEFGIEVDPKDPRLDRLIAVVKEKEFEGWAFDSAEASFELLARRMLGEPSDYFSIGRFRVMDERRFNAKGDLVVESEATATIVVGADTHHEAAVGNGPVNAVDTAMRKALVSAYPTLADVELVDYKVRILDANDDLAGTGAITRVLIEFRVPDGTTWRTVGLSTNIIDASVAALGDGMIWKLVHDNVPAP</sequence>
<keyword evidence="3" id="KW-0028">Amino-acid biosynthesis</keyword>
<dbReference type="InterPro" id="IPR036230">
    <property type="entry name" value="LeuA_allosteric_dom_sf"/>
</dbReference>
<evidence type="ECO:0000256" key="8">
    <source>
        <dbReference type="NCBIfam" id="TIGR00977"/>
    </source>
</evidence>
<evidence type="ECO:0000256" key="3">
    <source>
        <dbReference type="ARBA" id="ARBA00022605"/>
    </source>
</evidence>
<dbReference type="PANTHER" id="PTHR43538">
    <property type="entry name" value="ALPHA-IPM SYNTHASE/HOMOCITRATE SYNTHASE"/>
    <property type="match status" value="1"/>
</dbReference>
<dbReference type="HOGENOM" id="CLU_022158_7_0_5"/>
<keyword evidence="11" id="KW-0012">Acyltransferase</keyword>
<dbReference type="Gene3D" id="1.10.238.260">
    <property type="match status" value="1"/>
</dbReference>